<name>A0A9Q0FXN7_9ROSI</name>
<feature type="domain" description="Protein kinase" evidence="18">
    <location>
        <begin position="354"/>
        <end position="481"/>
    </location>
</feature>
<evidence type="ECO:0000313" key="19">
    <source>
        <dbReference type="EMBL" id="KAJ4839457.1"/>
    </source>
</evidence>
<evidence type="ECO:0000256" key="2">
    <source>
        <dbReference type="ARBA" id="ARBA00022527"/>
    </source>
</evidence>
<evidence type="ECO:0000256" key="8">
    <source>
        <dbReference type="ARBA" id="ARBA00022840"/>
    </source>
</evidence>
<proteinExistence type="predicted"/>
<dbReference type="Gene3D" id="3.30.200.20">
    <property type="entry name" value="Phosphorylase Kinase, domain 1"/>
    <property type="match status" value="1"/>
</dbReference>
<evidence type="ECO:0000256" key="4">
    <source>
        <dbReference type="ARBA" id="ARBA00022692"/>
    </source>
</evidence>
<comment type="catalytic activity">
    <reaction evidence="14">
        <text>L-threonyl-[protein] + ATP = O-phospho-L-threonyl-[protein] + ADP + H(+)</text>
        <dbReference type="Rhea" id="RHEA:46608"/>
        <dbReference type="Rhea" id="RHEA-COMP:11060"/>
        <dbReference type="Rhea" id="RHEA-COMP:11605"/>
        <dbReference type="ChEBI" id="CHEBI:15378"/>
        <dbReference type="ChEBI" id="CHEBI:30013"/>
        <dbReference type="ChEBI" id="CHEBI:30616"/>
        <dbReference type="ChEBI" id="CHEBI:61977"/>
        <dbReference type="ChEBI" id="CHEBI:456216"/>
    </reaction>
</comment>
<dbReference type="Pfam" id="PF13947">
    <property type="entry name" value="GUB_WAK_bind"/>
    <property type="match status" value="1"/>
</dbReference>
<dbReference type="PROSITE" id="PS00107">
    <property type="entry name" value="PROTEIN_KINASE_ATP"/>
    <property type="match status" value="1"/>
</dbReference>
<dbReference type="PANTHER" id="PTHR27005:SF468">
    <property type="entry name" value="OS01G0310500 PROTEIN"/>
    <property type="match status" value="1"/>
</dbReference>
<feature type="signal peptide" evidence="17">
    <location>
        <begin position="1"/>
        <end position="27"/>
    </location>
</feature>
<dbReference type="Pfam" id="PF07714">
    <property type="entry name" value="PK_Tyr_Ser-Thr"/>
    <property type="match status" value="1"/>
</dbReference>
<organism evidence="19 20">
    <name type="scientific">Turnera subulata</name>
    <dbReference type="NCBI Taxonomy" id="218843"/>
    <lineage>
        <taxon>Eukaryota</taxon>
        <taxon>Viridiplantae</taxon>
        <taxon>Streptophyta</taxon>
        <taxon>Embryophyta</taxon>
        <taxon>Tracheophyta</taxon>
        <taxon>Spermatophyta</taxon>
        <taxon>Magnoliopsida</taxon>
        <taxon>eudicotyledons</taxon>
        <taxon>Gunneridae</taxon>
        <taxon>Pentapetalae</taxon>
        <taxon>rosids</taxon>
        <taxon>fabids</taxon>
        <taxon>Malpighiales</taxon>
        <taxon>Passifloraceae</taxon>
        <taxon>Turnera</taxon>
    </lineage>
</organism>
<dbReference type="GO" id="GO:0004674">
    <property type="term" value="F:protein serine/threonine kinase activity"/>
    <property type="evidence" value="ECO:0007669"/>
    <property type="project" value="UniProtKB-KW"/>
</dbReference>
<evidence type="ECO:0000256" key="6">
    <source>
        <dbReference type="ARBA" id="ARBA00022741"/>
    </source>
</evidence>
<keyword evidence="11" id="KW-1015">Disulfide bond</keyword>
<evidence type="ECO:0000256" key="9">
    <source>
        <dbReference type="ARBA" id="ARBA00022989"/>
    </source>
</evidence>
<dbReference type="InterPro" id="IPR025287">
    <property type="entry name" value="WAK_GUB"/>
</dbReference>
<dbReference type="GO" id="GO:0030247">
    <property type="term" value="F:polysaccharide binding"/>
    <property type="evidence" value="ECO:0007669"/>
    <property type="project" value="InterPro"/>
</dbReference>
<dbReference type="PROSITE" id="PS50011">
    <property type="entry name" value="PROTEIN_KINASE_DOM"/>
    <property type="match status" value="1"/>
</dbReference>
<evidence type="ECO:0000256" key="5">
    <source>
        <dbReference type="ARBA" id="ARBA00022729"/>
    </source>
</evidence>
<evidence type="ECO:0000256" key="3">
    <source>
        <dbReference type="ARBA" id="ARBA00022679"/>
    </source>
</evidence>
<evidence type="ECO:0000256" key="10">
    <source>
        <dbReference type="ARBA" id="ARBA00023136"/>
    </source>
</evidence>
<dbReference type="InterPro" id="IPR000719">
    <property type="entry name" value="Prot_kinase_dom"/>
</dbReference>
<evidence type="ECO:0000256" key="14">
    <source>
        <dbReference type="ARBA" id="ARBA00047951"/>
    </source>
</evidence>
<keyword evidence="2" id="KW-0723">Serine/threonine-protein kinase</keyword>
<dbReference type="GO" id="GO:0005886">
    <property type="term" value="C:plasma membrane"/>
    <property type="evidence" value="ECO:0007669"/>
    <property type="project" value="TreeGrafter"/>
</dbReference>
<evidence type="ECO:0000259" key="18">
    <source>
        <dbReference type="PROSITE" id="PS50011"/>
    </source>
</evidence>
<dbReference type="OrthoDB" id="4062651at2759"/>
<keyword evidence="6 15" id="KW-0547">Nucleotide-binding</keyword>
<dbReference type="FunFam" id="3.30.200.20:FF:000043">
    <property type="entry name" value="Wall-associated receptor kinase 2"/>
    <property type="match status" value="1"/>
</dbReference>
<dbReference type="InterPro" id="IPR017441">
    <property type="entry name" value="Protein_kinase_ATP_BS"/>
</dbReference>
<dbReference type="GO" id="GO:0005524">
    <property type="term" value="F:ATP binding"/>
    <property type="evidence" value="ECO:0007669"/>
    <property type="project" value="UniProtKB-UniRule"/>
</dbReference>
<dbReference type="EMBL" id="JAKUCV010003313">
    <property type="protein sequence ID" value="KAJ4839457.1"/>
    <property type="molecule type" value="Genomic_DNA"/>
</dbReference>
<keyword evidence="4 16" id="KW-0812">Transmembrane</keyword>
<evidence type="ECO:0000256" key="12">
    <source>
        <dbReference type="ARBA" id="ARBA00023180"/>
    </source>
</evidence>
<evidence type="ECO:0000256" key="15">
    <source>
        <dbReference type="PROSITE-ProRule" id="PRU10141"/>
    </source>
</evidence>
<evidence type="ECO:0000313" key="20">
    <source>
        <dbReference type="Proteomes" id="UP001141552"/>
    </source>
</evidence>
<accession>A0A9Q0FXN7</accession>
<dbReference type="InterPro" id="IPR045274">
    <property type="entry name" value="WAK-like"/>
</dbReference>
<evidence type="ECO:0000256" key="13">
    <source>
        <dbReference type="ARBA" id="ARBA00047558"/>
    </source>
</evidence>
<feature type="chain" id="PRO_5040288715" description="Protein kinase domain-containing protein" evidence="17">
    <location>
        <begin position="28"/>
        <end position="481"/>
    </location>
</feature>
<dbReference type="Proteomes" id="UP001141552">
    <property type="component" value="Unassembled WGS sequence"/>
</dbReference>
<sequence>MGGFLMQFVVVMVILSVVHTLLAEAQAIPGCNSTCGELTIPYPFGVEENCYLSMDFLITCNYSFNPPQAFLRRSQSVKVKNISIDGNLSIDALIARDCYGKDWQTTSVWSSLDLKSQFTISETRNKFVVVGCDSYGQISGFRGNGSYPYTSGCRSRCETKEAVDVSSCSGSGCCQIGIPSGLFFANVSAYSFNEHRNVSGFNNCTYAFVIEEGQFDFSMASLENIPQVNPKLPVVLEWSVRDAPGSACLGNATSYHTNNTLGYRCKCNDGYQGNPYLPSPYGCQGSAIGFTGLVIAASWLYIVLKQRKLVKLKEKFFRQNGGYILQHQLSGREGTSNMAKIFTAEELKKATNDFDESTILGRGGFGTVYKGTLTDSRVVAIKKSILVDRSQVEQFINEVVVLSQIVHRNIVRLLGCCLETEVPLLVYEFINNGTLSAYLHDKTNPSSSAYPWEKRLRIAAETAGALSYLHSSASVSIIHRD</sequence>
<evidence type="ECO:0000256" key="17">
    <source>
        <dbReference type="SAM" id="SignalP"/>
    </source>
</evidence>
<evidence type="ECO:0000256" key="11">
    <source>
        <dbReference type="ARBA" id="ARBA00023157"/>
    </source>
</evidence>
<evidence type="ECO:0000256" key="7">
    <source>
        <dbReference type="ARBA" id="ARBA00022777"/>
    </source>
</evidence>
<dbReference type="GO" id="GO:0007166">
    <property type="term" value="P:cell surface receptor signaling pathway"/>
    <property type="evidence" value="ECO:0007669"/>
    <property type="project" value="InterPro"/>
</dbReference>
<dbReference type="SUPFAM" id="SSF56112">
    <property type="entry name" value="Protein kinase-like (PK-like)"/>
    <property type="match status" value="1"/>
</dbReference>
<dbReference type="InterPro" id="IPR011009">
    <property type="entry name" value="Kinase-like_dom_sf"/>
</dbReference>
<keyword evidence="8 15" id="KW-0067">ATP-binding</keyword>
<dbReference type="Gene3D" id="1.10.510.10">
    <property type="entry name" value="Transferase(Phosphotransferase) domain 1"/>
    <property type="match status" value="1"/>
</dbReference>
<comment type="caution">
    <text evidence="19">The sequence shown here is derived from an EMBL/GenBank/DDBJ whole genome shotgun (WGS) entry which is preliminary data.</text>
</comment>
<keyword evidence="20" id="KW-1185">Reference proteome</keyword>
<evidence type="ECO:0000256" key="16">
    <source>
        <dbReference type="SAM" id="Phobius"/>
    </source>
</evidence>
<comment type="subcellular location">
    <subcellularLocation>
        <location evidence="1">Membrane</location>
        <topology evidence="1">Single-pass type I membrane protein</topology>
    </subcellularLocation>
</comment>
<feature type="transmembrane region" description="Helical" evidence="16">
    <location>
        <begin position="285"/>
        <end position="304"/>
    </location>
</feature>
<reference evidence="19" key="2">
    <citation type="journal article" date="2023" name="Plants (Basel)">
        <title>Annotation of the Turnera subulata (Passifloraceae) Draft Genome Reveals the S-Locus Evolved after the Divergence of Turneroideae from Passifloroideae in a Stepwise Manner.</title>
        <authorList>
            <person name="Henning P.M."/>
            <person name="Roalson E.H."/>
            <person name="Mir W."/>
            <person name="McCubbin A.G."/>
            <person name="Shore J.S."/>
        </authorList>
    </citation>
    <scope>NUCLEOTIDE SEQUENCE</scope>
    <source>
        <strain evidence="19">F60SS</strain>
    </source>
</reference>
<reference evidence="19" key="1">
    <citation type="submission" date="2022-02" db="EMBL/GenBank/DDBJ databases">
        <authorList>
            <person name="Henning P.M."/>
            <person name="McCubbin A.G."/>
            <person name="Shore J.S."/>
        </authorList>
    </citation>
    <scope>NUCLEOTIDE SEQUENCE</scope>
    <source>
        <strain evidence="19">F60SS</strain>
        <tissue evidence="19">Leaves</tissue>
    </source>
</reference>
<keyword evidence="5 17" id="KW-0732">Signal</keyword>
<dbReference type="PANTHER" id="PTHR27005">
    <property type="entry name" value="WALL-ASSOCIATED RECEPTOR KINASE-LIKE 21"/>
    <property type="match status" value="1"/>
</dbReference>
<keyword evidence="10 16" id="KW-0472">Membrane</keyword>
<comment type="catalytic activity">
    <reaction evidence="13">
        <text>L-seryl-[protein] + ATP = O-phospho-L-seryl-[protein] + ADP + H(+)</text>
        <dbReference type="Rhea" id="RHEA:17989"/>
        <dbReference type="Rhea" id="RHEA-COMP:9863"/>
        <dbReference type="Rhea" id="RHEA-COMP:11604"/>
        <dbReference type="ChEBI" id="CHEBI:15378"/>
        <dbReference type="ChEBI" id="CHEBI:29999"/>
        <dbReference type="ChEBI" id="CHEBI:30616"/>
        <dbReference type="ChEBI" id="CHEBI:83421"/>
        <dbReference type="ChEBI" id="CHEBI:456216"/>
    </reaction>
</comment>
<evidence type="ECO:0000256" key="1">
    <source>
        <dbReference type="ARBA" id="ARBA00004479"/>
    </source>
</evidence>
<gene>
    <name evidence="19" type="ORF">Tsubulata_017808</name>
</gene>
<dbReference type="AlphaFoldDB" id="A0A9Q0FXN7"/>
<dbReference type="InterPro" id="IPR001245">
    <property type="entry name" value="Ser-Thr/Tyr_kinase_cat_dom"/>
</dbReference>
<protein>
    <recommendedName>
        <fullName evidence="18">Protein kinase domain-containing protein</fullName>
    </recommendedName>
</protein>
<keyword evidence="7" id="KW-0418">Kinase</keyword>
<keyword evidence="3" id="KW-0808">Transferase</keyword>
<keyword evidence="9 16" id="KW-1133">Transmembrane helix</keyword>
<keyword evidence="12" id="KW-0325">Glycoprotein</keyword>
<feature type="binding site" evidence="15">
    <location>
        <position position="383"/>
    </location>
    <ligand>
        <name>ATP</name>
        <dbReference type="ChEBI" id="CHEBI:30616"/>
    </ligand>
</feature>
<feature type="non-terminal residue" evidence="19">
    <location>
        <position position="481"/>
    </location>
</feature>